<organism evidence="1 2">
    <name type="scientific">Coleofasciculus chthonoplastes PCC 7420</name>
    <dbReference type="NCBI Taxonomy" id="118168"/>
    <lineage>
        <taxon>Bacteria</taxon>
        <taxon>Bacillati</taxon>
        <taxon>Cyanobacteriota</taxon>
        <taxon>Cyanophyceae</taxon>
        <taxon>Coleofasciculales</taxon>
        <taxon>Coleofasciculaceae</taxon>
        <taxon>Coleofasciculus</taxon>
    </lineage>
</organism>
<dbReference type="HOGENOM" id="CLU_3134429_0_0_3"/>
<gene>
    <name evidence="1" type="ORF">MC7420_667</name>
</gene>
<dbReference type="EMBL" id="DS989851">
    <property type="protein sequence ID" value="EDX74793.1"/>
    <property type="molecule type" value="Genomic_DNA"/>
</dbReference>
<reference evidence="1 2" key="1">
    <citation type="submission" date="2008-07" db="EMBL/GenBank/DDBJ databases">
        <authorList>
            <person name="Tandeau de Marsac N."/>
            <person name="Ferriera S."/>
            <person name="Johnson J."/>
            <person name="Kravitz S."/>
            <person name="Beeson K."/>
            <person name="Sutton G."/>
            <person name="Rogers Y.-H."/>
            <person name="Friedman R."/>
            <person name="Frazier M."/>
            <person name="Venter J.C."/>
        </authorList>
    </citation>
    <scope>NUCLEOTIDE SEQUENCE [LARGE SCALE GENOMIC DNA]</scope>
    <source>
        <strain evidence="1 2">PCC 7420</strain>
    </source>
</reference>
<keyword evidence="2" id="KW-1185">Reference proteome</keyword>
<dbReference type="Proteomes" id="UP000003835">
    <property type="component" value="Unassembled WGS sequence"/>
</dbReference>
<name>B4VTF6_9CYAN</name>
<dbReference type="AlphaFoldDB" id="B4VTF6"/>
<protein>
    <submittedName>
        <fullName evidence="1">Uncharacterized protein</fullName>
    </submittedName>
</protein>
<proteinExistence type="predicted"/>
<evidence type="ECO:0000313" key="2">
    <source>
        <dbReference type="Proteomes" id="UP000003835"/>
    </source>
</evidence>
<evidence type="ECO:0000313" key="1">
    <source>
        <dbReference type="EMBL" id="EDX74793.1"/>
    </source>
</evidence>
<sequence>MSFKYESTAECDSIGVTCVITNNLDQYRAIAWACCICQVHLRMSGMSGM</sequence>
<accession>B4VTF6</accession>